<dbReference type="InterPro" id="IPR008514">
    <property type="entry name" value="T6SS_Hcp"/>
</dbReference>
<gene>
    <name evidence="1" type="ordered locus">EbC_44930</name>
</gene>
<evidence type="ECO:0000313" key="2">
    <source>
        <dbReference type="Proteomes" id="UP000008793"/>
    </source>
</evidence>
<dbReference type="Pfam" id="PF05638">
    <property type="entry name" value="T6SS_HCP"/>
    <property type="match status" value="1"/>
</dbReference>
<name>D8MLJ6_ERWBE</name>
<proteinExistence type="predicted"/>
<reference evidence="1 2" key="1">
    <citation type="journal article" date="2010" name="BMC Genomics">
        <title>Genome comparison of the epiphytic bacteria Erwinia billingiae and E. tasmaniensis with the pear pathogen E. pyrifoliae.</title>
        <authorList>
            <person name="Kube M."/>
            <person name="Migdoll A.M."/>
            <person name="Gehring I."/>
            <person name="Heitmann K."/>
            <person name="Mayer Y."/>
            <person name="Kuhl H."/>
            <person name="Knaust F."/>
            <person name="Geider K."/>
            <person name="Reinhardt R."/>
        </authorList>
    </citation>
    <scope>NUCLEOTIDE SEQUENCE [LARGE SCALE GENOMIC DNA]</scope>
    <source>
        <strain evidence="1 2">Eb661</strain>
    </source>
</reference>
<dbReference type="GeneID" id="90514404"/>
<dbReference type="PANTHER" id="PTHR36152:SF5">
    <property type="entry name" value="PROTEIN HCP1"/>
    <property type="match status" value="1"/>
</dbReference>
<protein>
    <submittedName>
        <fullName evidence="1">Conserved uncharacterized protein</fullName>
    </submittedName>
</protein>
<evidence type="ECO:0000313" key="1">
    <source>
        <dbReference type="EMBL" id="CAX62024.1"/>
    </source>
</evidence>
<dbReference type="HOGENOM" id="CLU_112762_0_0_6"/>
<dbReference type="Proteomes" id="UP000008793">
    <property type="component" value="Chromosome"/>
</dbReference>
<dbReference type="AlphaFoldDB" id="D8MLJ6"/>
<dbReference type="RefSeq" id="WP_013204493.1">
    <property type="nucleotide sequence ID" value="NC_014306.1"/>
</dbReference>
<dbReference type="eggNOG" id="COG3157">
    <property type="taxonomic scope" value="Bacteria"/>
</dbReference>
<dbReference type="SUPFAM" id="SSF141452">
    <property type="entry name" value="Hcp1-like"/>
    <property type="match status" value="1"/>
</dbReference>
<dbReference type="InterPro" id="IPR053165">
    <property type="entry name" value="HSI-I_assembly_Hcp1"/>
</dbReference>
<organism evidence="2">
    <name type="scientific">Erwinia billingiae (strain Eb661)</name>
    <dbReference type="NCBI Taxonomy" id="634500"/>
    <lineage>
        <taxon>Bacteria</taxon>
        <taxon>Pseudomonadati</taxon>
        <taxon>Pseudomonadota</taxon>
        <taxon>Gammaproteobacteria</taxon>
        <taxon>Enterobacterales</taxon>
        <taxon>Erwiniaceae</taxon>
        <taxon>Erwinia</taxon>
    </lineage>
</organism>
<dbReference type="EMBL" id="FP236843">
    <property type="protein sequence ID" value="CAX62024.1"/>
    <property type="molecule type" value="Genomic_DNA"/>
</dbReference>
<accession>D8MLJ6</accession>
<dbReference type="InterPro" id="IPR036624">
    <property type="entry name" value="Hcp1-lik_sf"/>
</dbReference>
<dbReference type="Gene3D" id="2.30.110.20">
    <property type="entry name" value="Hcp1-like"/>
    <property type="match status" value="1"/>
</dbReference>
<dbReference type="STRING" id="634500.EbC_44930"/>
<dbReference type="KEGG" id="ebi:EbC_44930"/>
<sequence>MSNLFIKVDNINGESQDADHKGWTDIHSYSWGVNRVQAGKGGANHLNLIAQASMDKSTPAMFLHASNGHKISKVQLSACKAGGTALEYYRITLENVFIAGVSFSDGGDQARMQYAFQAETVKVQYWEQSAFGGKGAEARAGWDIKNNTSAF</sequence>
<keyword evidence="2" id="KW-1185">Reference proteome</keyword>
<dbReference type="PANTHER" id="PTHR36152">
    <property type="entry name" value="CYTOPLASMIC PROTEIN-RELATED"/>
    <property type="match status" value="1"/>
</dbReference>